<keyword evidence="3" id="KW-1185">Reference proteome</keyword>
<organism evidence="2 3">
    <name type="scientific">Marmota monax</name>
    <name type="common">Woodchuck</name>
    <dbReference type="NCBI Taxonomy" id="9995"/>
    <lineage>
        <taxon>Eukaryota</taxon>
        <taxon>Metazoa</taxon>
        <taxon>Chordata</taxon>
        <taxon>Craniata</taxon>
        <taxon>Vertebrata</taxon>
        <taxon>Euteleostomi</taxon>
        <taxon>Mammalia</taxon>
        <taxon>Eutheria</taxon>
        <taxon>Euarchontoglires</taxon>
        <taxon>Glires</taxon>
        <taxon>Rodentia</taxon>
        <taxon>Sciuromorpha</taxon>
        <taxon>Sciuridae</taxon>
        <taxon>Xerinae</taxon>
        <taxon>Marmotini</taxon>
        <taxon>Marmota</taxon>
    </lineage>
</organism>
<gene>
    <name evidence="2" type="ORF">MONAX_5E001700</name>
</gene>
<comment type="caution">
    <text evidence="2">The sequence shown here is derived from an EMBL/GenBank/DDBJ whole genome shotgun (WGS) entry which is preliminary data.</text>
</comment>
<evidence type="ECO:0000313" key="3">
    <source>
        <dbReference type="Proteomes" id="UP000335636"/>
    </source>
</evidence>
<protein>
    <recommendedName>
        <fullName evidence="1">SEA domain-containing protein</fullName>
    </recommendedName>
</protein>
<dbReference type="Proteomes" id="UP000335636">
    <property type="component" value="Unassembled WGS sequence"/>
</dbReference>
<sequence length="144" mass="15708">MTSLVLKLANRAEPGRDAQVFGLTIRIVNCNLTEQLLNCSSVEHRDFSRQLLQEVENSFPPAVCDLYRRGKLRMQMASLQVGSVVVKLRITVQDPEFPVGVSTLAPLLQLLPSSTVFQIDQQGTAVQGTHGTVPPGRPSSVVVV</sequence>
<dbReference type="InterPro" id="IPR000082">
    <property type="entry name" value="SEA_dom"/>
</dbReference>
<dbReference type="EMBL" id="CABDUW010000600">
    <property type="protein sequence ID" value="VTJ72003.1"/>
    <property type="molecule type" value="Genomic_DNA"/>
</dbReference>
<name>A0A5E4BQT2_MARMO</name>
<reference evidence="2" key="1">
    <citation type="submission" date="2019-04" db="EMBL/GenBank/DDBJ databases">
        <authorList>
            <person name="Alioto T."/>
            <person name="Alioto T."/>
        </authorList>
    </citation>
    <scope>NUCLEOTIDE SEQUENCE [LARGE SCALE GENOMIC DNA]</scope>
</reference>
<feature type="domain" description="SEA" evidence="1">
    <location>
        <begin position="17"/>
        <end position="131"/>
    </location>
</feature>
<dbReference type="PROSITE" id="PS50024">
    <property type="entry name" value="SEA"/>
    <property type="match status" value="1"/>
</dbReference>
<evidence type="ECO:0000259" key="1">
    <source>
        <dbReference type="PROSITE" id="PS50024"/>
    </source>
</evidence>
<evidence type="ECO:0000313" key="2">
    <source>
        <dbReference type="EMBL" id="VTJ72003.1"/>
    </source>
</evidence>
<accession>A0A5E4BQT2</accession>
<dbReference type="AlphaFoldDB" id="A0A5E4BQT2"/>
<proteinExistence type="predicted"/>